<dbReference type="CDD" id="cd12889">
    <property type="entry name" value="SPRY_PRY_TRIM67_9"/>
    <property type="match status" value="1"/>
</dbReference>
<dbReference type="Proteomes" id="UP000814243">
    <property type="component" value="Unassembled WGS sequence"/>
</dbReference>
<evidence type="ECO:0000256" key="4">
    <source>
        <dbReference type="ARBA" id="ARBA00022786"/>
    </source>
</evidence>
<keyword evidence="6 8" id="KW-0175">Coiled coil</keyword>
<dbReference type="InterPro" id="IPR050617">
    <property type="entry name" value="E3_ligase_FN3/SPRY"/>
</dbReference>
<dbReference type="Pfam" id="PF00622">
    <property type="entry name" value="SPRY"/>
    <property type="match status" value="1"/>
</dbReference>
<dbReference type="InterPro" id="IPR013320">
    <property type="entry name" value="ConA-like_dom_sf"/>
</dbReference>
<dbReference type="Gene3D" id="2.60.40.10">
    <property type="entry name" value="Immunoglobulins"/>
    <property type="match status" value="1"/>
</dbReference>
<feature type="domain" description="RING-type" evidence="10">
    <location>
        <begin position="7"/>
        <end position="30"/>
    </location>
</feature>
<evidence type="ECO:0000256" key="2">
    <source>
        <dbReference type="ARBA" id="ARBA00022737"/>
    </source>
</evidence>
<dbReference type="SMART" id="SM00336">
    <property type="entry name" value="BBOX"/>
    <property type="match status" value="2"/>
</dbReference>
<dbReference type="InterPro" id="IPR013783">
    <property type="entry name" value="Ig-like_fold"/>
</dbReference>
<dbReference type="Gene3D" id="3.30.160.60">
    <property type="entry name" value="Classic Zinc Finger"/>
    <property type="match status" value="1"/>
</dbReference>
<dbReference type="InterPro" id="IPR027370">
    <property type="entry name" value="Znf-RING_euk"/>
</dbReference>
<evidence type="ECO:0000259" key="10">
    <source>
        <dbReference type="PROSITE" id="PS50089"/>
    </source>
</evidence>
<dbReference type="CDD" id="cd00063">
    <property type="entry name" value="FN3"/>
    <property type="match status" value="1"/>
</dbReference>
<dbReference type="SUPFAM" id="SSF49265">
    <property type="entry name" value="Fibronectin type III"/>
    <property type="match status" value="1"/>
</dbReference>
<sequence length="719" mass="77695">MEEEIRCFVCKEFYREPVLLPCGHALCRVCAVNLQTHIPEGDNSAASNDYQEADKASVSSETDSGVVCGSRPNSYAGTPAVPAYSSAAFTITCPSCSKLVYLDDNGAEGLPPFRVMRTIVERFGGVTGAPPAEEACQMCEGERRAAVVRCEQCSVRYCAGCRDAWHPTRGPLAQHELRPLGTTCADHGSPPVLYCNACLVPICQRCLAERHSTHETQALSTAARAHKTELSQSLQHLSEQAKAMTEYIQLVKGTGDKINESCEELEKQIDNACSEVTRAIERRRDELIRAARNTRSQAITNMRSLTSHAAQKLREATALLHFSIEALKESDHAAFLQVGNILSARAQETASNLCSSLDTPPTAPALTLDVEPVLRTVRSMNFVECIPPGAPEMAVEACAARGCSCTLAWRAPAQPHAVRGYVLELDDGLGGPFRGNHQFYRIHNNSWKVGWAIYNAYKRGSDNKITVIALHGLPNRATEQLVCDSHKGCTHRPKEVYCGRETVCTIDGLHYASLYSARVKAFNGAGEGPYSEVIGLQTSPVAWFTWDARCAEAEGGVTLSADGLSAAAAGWQPRVALADQPLARGLHYWRLRIDRYDGDADPAFGIARADVARDKMLGSDALGWAMYIDGSRSWFVHGGAHGGRAAGGIARGACVGVLLDLTRGTLRFTVDDQPQGDIAFTGLRGAFYPAVSLNRGVAVTLQPGLPPPPDLLISQLSIE</sequence>
<dbReference type="SMART" id="SM00449">
    <property type="entry name" value="SPRY"/>
    <property type="match status" value="1"/>
</dbReference>
<reference evidence="15" key="1">
    <citation type="journal article" date="2021" name="G3 (Bethesda)">
        <title>Genome and transcriptome analysis of the beet armyworm Spodoptera exigua reveals targets for pest control. .</title>
        <authorList>
            <person name="Simon S."/>
            <person name="Breeschoten T."/>
            <person name="Jansen H.J."/>
            <person name="Dirks R.P."/>
            <person name="Schranz M.E."/>
            <person name="Ros V.I.D."/>
        </authorList>
    </citation>
    <scope>NUCLEOTIDE SEQUENCE</scope>
    <source>
        <strain evidence="15">TB_SE_WUR_2020</strain>
    </source>
</reference>
<evidence type="ECO:0000256" key="3">
    <source>
        <dbReference type="ARBA" id="ARBA00022771"/>
    </source>
</evidence>
<dbReference type="PROSITE" id="PS50089">
    <property type="entry name" value="ZF_RING_2"/>
    <property type="match status" value="1"/>
</dbReference>
<keyword evidence="3 7" id="KW-0863">Zinc-finger</keyword>
<protein>
    <recommendedName>
        <fullName evidence="17">E3 ubiquitin-protein ligase TRIM9</fullName>
    </recommendedName>
</protein>
<evidence type="ECO:0000256" key="5">
    <source>
        <dbReference type="ARBA" id="ARBA00022833"/>
    </source>
</evidence>
<dbReference type="InterPro" id="IPR003649">
    <property type="entry name" value="Bbox_C"/>
</dbReference>
<dbReference type="AlphaFoldDB" id="A0A922M970"/>
<dbReference type="InterPro" id="IPR036116">
    <property type="entry name" value="FN3_sf"/>
</dbReference>
<evidence type="ECO:0000259" key="14">
    <source>
        <dbReference type="PROSITE" id="PS51262"/>
    </source>
</evidence>
<dbReference type="PROSITE" id="PS50119">
    <property type="entry name" value="ZF_BBOX"/>
    <property type="match status" value="1"/>
</dbReference>
<feature type="domain" description="B box-type" evidence="11">
    <location>
        <begin position="131"/>
        <end position="180"/>
    </location>
</feature>
<evidence type="ECO:0000259" key="13">
    <source>
        <dbReference type="PROSITE" id="PS50853"/>
    </source>
</evidence>
<evidence type="ECO:0000313" key="15">
    <source>
        <dbReference type="EMBL" id="KAH9632288.1"/>
    </source>
</evidence>
<evidence type="ECO:0000256" key="1">
    <source>
        <dbReference type="ARBA" id="ARBA00022723"/>
    </source>
</evidence>
<dbReference type="InterPro" id="IPR013083">
    <property type="entry name" value="Znf_RING/FYVE/PHD"/>
</dbReference>
<dbReference type="GO" id="GO:0043005">
    <property type="term" value="C:neuron projection"/>
    <property type="evidence" value="ECO:0007669"/>
    <property type="project" value="TreeGrafter"/>
</dbReference>
<feature type="domain" description="COS" evidence="14">
    <location>
        <begin position="327"/>
        <end position="383"/>
    </location>
</feature>
<dbReference type="InterPro" id="IPR017903">
    <property type="entry name" value="COS_domain"/>
</dbReference>
<dbReference type="InterPro" id="IPR043136">
    <property type="entry name" value="B30.2/SPRY_sf"/>
</dbReference>
<comment type="caution">
    <text evidence="15">The sequence shown here is derived from an EMBL/GenBank/DDBJ whole genome shotgun (WGS) entry which is preliminary data.</text>
</comment>
<evidence type="ECO:0000256" key="7">
    <source>
        <dbReference type="PROSITE-ProRule" id="PRU00024"/>
    </source>
</evidence>
<dbReference type="PANTHER" id="PTHR24099:SF15">
    <property type="entry name" value="E3 UBIQUITIN-PROTEIN LIGASE TRIM9"/>
    <property type="match status" value="1"/>
</dbReference>
<evidence type="ECO:0000256" key="8">
    <source>
        <dbReference type="SAM" id="Coils"/>
    </source>
</evidence>
<dbReference type="InterPro" id="IPR003961">
    <property type="entry name" value="FN3_dom"/>
</dbReference>
<keyword evidence="1" id="KW-0479">Metal-binding</keyword>
<feature type="domain" description="B30.2/SPRY" evidence="12">
    <location>
        <begin position="523"/>
        <end position="708"/>
    </location>
</feature>
<dbReference type="SMART" id="SM00502">
    <property type="entry name" value="BBC"/>
    <property type="match status" value="1"/>
</dbReference>
<dbReference type="GO" id="GO:0007411">
    <property type="term" value="P:axon guidance"/>
    <property type="evidence" value="ECO:0007669"/>
    <property type="project" value="TreeGrafter"/>
</dbReference>
<dbReference type="PROSITE" id="PS51262">
    <property type="entry name" value="COS"/>
    <property type="match status" value="1"/>
</dbReference>
<dbReference type="InterPro" id="IPR001841">
    <property type="entry name" value="Znf_RING"/>
</dbReference>
<dbReference type="Gene3D" id="4.10.830.40">
    <property type="match status" value="1"/>
</dbReference>
<evidence type="ECO:0000256" key="9">
    <source>
        <dbReference type="SAM" id="MobiDB-lite"/>
    </source>
</evidence>
<dbReference type="Gene3D" id="3.30.40.10">
    <property type="entry name" value="Zinc/RING finger domain, C3HC4 (zinc finger)"/>
    <property type="match status" value="1"/>
</dbReference>
<feature type="region of interest" description="Disordered" evidence="9">
    <location>
        <begin position="41"/>
        <end position="64"/>
    </location>
</feature>
<dbReference type="InterPro" id="IPR000315">
    <property type="entry name" value="Znf_B-box"/>
</dbReference>
<evidence type="ECO:0008006" key="17">
    <source>
        <dbReference type="Google" id="ProtNLM"/>
    </source>
</evidence>
<dbReference type="GO" id="GO:0008270">
    <property type="term" value="F:zinc ion binding"/>
    <property type="evidence" value="ECO:0007669"/>
    <property type="project" value="UniProtKB-KW"/>
</dbReference>
<dbReference type="PANTHER" id="PTHR24099">
    <property type="entry name" value="E3 UBIQUITIN-PROTEIN LIGASE TRIM36-RELATED"/>
    <property type="match status" value="1"/>
</dbReference>
<feature type="coiled-coil region" evidence="8">
    <location>
        <begin position="255"/>
        <end position="282"/>
    </location>
</feature>
<accession>A0A922M970</accession>
<dbReference type="SMART" id="SM00060">
    <property type="entry name" value="FN3"/>
    <property type="match status" value="1"/>
</dbReference>
<dbReference type="PROSITE" id="PS50853">
    <property type="entry name" value="FN3"/>
    <property type="match status" value="1"/>
</dbReference>
<dbReference type="EMBL" id="JACEFF010000715">
    <property type="protein sequence ID" value="KAH9632288.1"/>
    <property type="molecule type" value="Genomic_DNA"/>
</dbReference>
<gene>
    <name evidence="15" type="ORF">HF086_010213</name>
</gene>
<dbReference type="SUPFAM" id="SSF57845">
    <property type="entry name" value="B-box zinc-binding domain"/>
    <property type="match status" value="1"/>
</dbReference>
<dbReference type="PROSITE" id="PS50188">
    <property type="entry name" value="B302_SPRY"/>
    <property type="match status" value="1"/>
</dbReference>
<name>A0A922M970_SPOEX</name>
<evidence type="ECO:0000259" key="11">
    <source>
        <dbReference type="PROSITE" id="PS50119"/>
    </source>
</evidence>
<feature type="domain" description="Fibronectin type-III" evidence="13">
    <location>
        <begin position="433"/>
        <end position="541"/>
    </location>
</feature>
<dbReference type="SUPFAM" id="SSF57850">
    <property type="entry name" value="RING/U-box"/>
    <property type="match status" value="1"/>
</dbReference>
<evidence type="ECO:0000256" key="6">
    <source>
        <dbReference type="ARBA" id="ARBA00023054"/>
    </source>
</evidence>
<keyword evidence="2" id="KW-0677">Repeat</keyword>
<proteinExistence type="predicted"/>
<evidence type="ECO:0000313" key="16">
    <source>
        <dbReference type="Proteomes" id="UP000814243"/>
    </source>
</evidence>
<keyword evidence="4" id="KW-0833">Ubl conjugation pathway</keyword>
<dbReference type="SUPFAM" id="SSF49899">
    <property type="entry name" value="Concanavalin A-like lectins/glucanases"/>
    <property type="match status" value="1"/>
</dbReference>
<organism evidence="15 16">
    <name type="scientific">Spodoptera exigua</name>
    <name type="common">Beet armyworm</name>
    <name type="synonym">Noctua fulgens</name>
    <dbReference type="NCBI Taxonomy" id="7107"/>
    <lineage>
        <taxon>Eukaryota</taxon>
        <taxon>Metazoa</taxon>
        <taxon>Ecdysozoa</taxon>
        <taxon>Arthropoda</taxon>
        <taxon>Hexapoda</taxon>
        <taxon>Insecta</taxon>
        <taxon>Pterygota</taxon>
        <taxon>Neoptera</taxon>
        <taxon>Endopterygota</taxon>
        <taxon>Lepidoptera</taxon>
        <taxon>Glossata</taxon>
        <taxon>Ditrysia</taxon>
        <taxon>Noctuoidea</taxon>
        <taxon>Noctuidae</taxon>
        <taxon>Amphipyrinae</taxon>
        <taxon>Spodoptera</taxon>
    </lineage>
</organism>
<dbReference type="SMART" id="SM00184">
    <property type="entry name" value="RING"/>
    <property type="match status" value="1"/>
</dbReference>
<evidence type="ECO:0000259" key="12">
    <source>
        <dbReference type="PROSITE" id="PS50188"/>
    </source>
</evidence>
<dbReference type="Gene3D" id="2.60.120.920">
    <property type="match status" value="1"/>
</dbReference>
<dbReference type="Pfam" id="PF00643">
    <property type="entry name" value="zf-B_box"/>
    <property type="match status" value="1"/>
</dbReference>
<dbReference type="Pfam" id="PF13445">
    <property type="entry name" value="zf-RING_UBOX"/>
    <property type="match status" value="1"/>
</dbReference>
<dbReference type="InterPro" id="IPR001870">
    <property type="entry name" value="B30.2/SPRY"/>
</dbReference>
<dbReference type="InterPro" id="IPR003877">
    <property type="entry name" value="SPRY_dom"/>
</dbReference>
<keyword evidence="5" id="KW-0862">Zinc</keyword>